<proteinExistence type="predicted"/>
<gene>
    <name evidence="1" type="ORF">G3574_01070</name>
</gene>
<evidence type="ECO:0000313" key="1">
    <source>
        <dbReference type="EMBL" id="NEX59657.1"/>
    </source>
</evidence>
<dbReference type="Proteomes" id="UP000482155">
    <property type="component" value="Unassembled WGS sequence"/>
</dbReference>
<dbReference type="InterPro" id="IPR029063">
    <property type="entry name" value="SAM-dependent_MTases_sf"/>
</dbReference>
<comment type="caution">
    <text evidence="1">The sequence shown here is derived from an EMBL/GenBank/DDBJ whole genome shotgun (WGS) entry which is preliminary data.</text>
</comment>
<dbReference type="EMBL" id="JAAIVB010000007">
    <property type="protein sequence ID" value="NEX59657.1"/>
    <property type="molecule type" value="Genomic_DNA"/>
</dbReference>
<dbReference type="GO" id="GO:0008168">
    <property type="term" value="F:methyltransferase activity"/>
    <property type="evidence" value="ECO:0007669"/>
    <property type="project" value="UniProtKB-KW"/>
</dbReference>
<organism evidence="1 2">
    <name type="scientific">Noviherbaspirillum galbum</name>
    <dbReference type="NCBI Taxonomy" id="2709383"/>
    <lineage>
        <taxon>Bacteria</taxon>
        <taxon>Pseudomonadati</taxon>
        <taxon>Pseudomonadota</taxon>
        <taxon>Betaproteobacteria</taxon>
        <taxon>Burkholderiales</taxon>
        <taxon>Oxalobacteraceae</taxon>
        <taxon>Noviherbaspirillum</taxon>
    </lineage>
</organism>
<name>A0A6B3SFI6_9BURK</name>
<dbReference type="AlphaFoldDB" id="A0A6B3SFI6"/>
<keyword evidence="1" id="KW-0808">Transferase</keyword>
<keyword evidence="2" id="KW-1185">Reference proteome</keyword>
<reference evidence="1 2" key="1">
    <citation type="submission" date="2020-02" db="EMBL/GenBank/DDBJ databases">
        <authorList>
            <person name="Kim M.K."/>
        </authorList>
    </citation>
    <scope>NUCLEOTIDE SEQUENCE [LARGE SCALE GENOMIC DNA]</scope>
    <source>
        <strain evidence="1 2">17J57-3</strain>
    </source>
</reference>
<evidence type="ECO:0000313" key="2">
    <source>
        <dbReference type="Proteomes" id="UP000482155"/>
    </source>
</evidence>
<dbReference type="GO" id="GO:0032259">
    <property type="term" value="P:methylation"/>
    <property type="evidence" value="ECO:0007669"/>
    <property type="project" value="UniProtKB-KW"/>
</dbReference>
<sequence length="296" mass="33200">MKSVEQLLSQEAGVQRLGLNELPRYSAWPQRLLEAEEAVRYFKSKDEIYREYEKEKWSSLLAAIETRDAGLDEIEGLQYPSAKPIAVSAGDGLFLAPPLVVRQALATLIGDRLAQECDGAAGIAELGAGTGGLVARMARDPRFGGMRFYAGDFSPSSVRIIDYLARRERLDIASGLFDFNDVSASPLAIPENAVLFSSFAIAYAQALDYRFWEALALRRPASMLLFEPIVEHYRPDSLLGLMRKRYYEFNDYSRRILGSLQEAEERGLLRIEAVEENLLGVNPLCPVSMIRARFHR</sequence>
<dbReference type="RefSeq" id="WP_163960016.1">
    <property type="nucleotide sequence ID" value="NZ_JAAIVB010000007.1"/>
</dbReference>
<keyword evidence="1" id="KW-0489">Methyltransferase</keyword>
<dbReference type="Gene3D" id="3.40.50.150">
    <property type="entry name" value="Vaccinia Virus protein VP39"/>
    <property type="match status" value="1"/>
</dbReference>
<accession>A0A6B3SFI6</accession>
<dbReference type="SUPFAM" id="SSF53335">
    <property type="entry name" value="S-adenosyl-L-methionine-dependent methyltransferases"/>
    <property type="match status" value="1"/>
</dbReference>
<protein>
    <submittedName>
        <fullName evidence="1">Class I SAM-dependent methyltransferase</fullName>
    </submittedName>
</protein>